<sequence length="125" mass="14368">MVTSYVLRCGFRNLCLIRAGPASFPAWSGADSGVWGIWEELLEEKGSRNLCGMDERRYLEMPVSQGKKTGRKRGWKKEVLLQESECWKWRQLVCGGRGWGMTRELNSRIETDDTYWISFILAGAE</sequence>
<reference evidence="1 2" key="1">
    <citation type="submission" date="2014-03" db="EMBL/GenBank/DDBJ databases">
        <authorList>
            <person name="Warren W."/>
            <person name="Wilson R.K."/>
        </authorList>
    </citation>
    <scope>NUCLEOTIDE SEQUENCE</scope>
</reference>
<protein>
    <submittedName>
        <fullName evidence="1">Uncharacterized protein</fullName>
    </submittedName>
</protein>
<dbReference type="eggNOG" id="ENOG502TDTQ">
    <property type="taxonomic scope" value="Eukaryota"/>
</dbReference>
<keyword evidence="2" id="KW-1185">Reference proteome</keyword>
<dbReference type="Ensembl" id="ENSCSAT00000014710.1">
    <property type="protein sequence ID" value="ENSCSAP00000012674.1"/>
    <property type="gene ID" value="ENSCSAG00000016615.1"/>
</dbReference>
<dbReference type="Bgee" id="ENSCSAG00000016615">
    <property type="expression patterns" value="Expressed in blood"/>
</dbReference>
<organism evidence="1 2">
    <name type="scientific">Chlorocebus sabaeus</name>
    <name type="common">Green monkey</name>
    <name type="synonym">Simia sabaea</name>
    <dbReference type="NCBI Taxonomy" id="60711"/>
    <lineage>
        <taxon>Eukaryota</taxon>
        <taxon>Metazoa</taxon>
        <taxon>Chordata</taxon>
        <taxon>Craniata</taxon>
        <taxon>Vertebrata</taxon>
        <taxon>Euteleostomi</taxon>
        <taxon>Mammalia</taxon>
        <taxon>Eutheria</taxon>
        <taxon>Euarchontoglires</taxon>
        <taxon>Primates</taxon>
        <taxon>Haplorrhini</taxon>
        <taxon>Catarrhini</taxon>
        <taxon>Cercopithecidae</taxon>
        <taxon>Cercopithecinae</taxon>
        <taxon>Chlorocebus</taxon>
    </lineage>
</organism>
<reference evidence="1" key="2">
    <citation type="submission" date="2025-08" db="UniProtKB">
        <authorList>
            <consortium name="Ensembl"/>
        </authorList>
    </citation>
    <scope>IDENTIFICATION</scope>
</reference>
<accession>A0A0D9RVN5</accession>
<reference evidence="1" key="3">
    <citation type="submission" date="2025-09" db="UniProtKB">
        <authorList>
            <consortium name="Ensembl"/>
        </authorList>
    </citation>
    <scope>IDENTIFICATION</scope>
</reference>
<evidence type="ECO:0000313" key="1">
    <source>
        <dbReference type="Ensembl" id="ENSCSAP00000012674.1"/>
    </source>
</evidence>
<dbReference type="EMBL" id="AQIB01128669">
    <property type="status" value="NOT_ANNOTATED_CDS"/>
    <property type="molecule type" value="Genomic_DNA"/>
</dbReference>
<dbReference type="AlphaFoldDB" id="A0A0D9RVN5"/>
<proteinExistence type="predicted"/>
<name>A0A0D9RVN5_CHLSB</name>
<evidence type="ECO:0000313" key="2">
    <source>
        <dbReference type="Proteomes" id="UP000029965"/>
    </source>
</evidence>
<dbReference type="Proteomes" id="UP000029965">
    <property type="component" value="Chromosome 29"/>
</dbReference>